<dbReference type="GO" id="GO:0009229">
    <property type="term" value="P:thiamine diphosphate biosynthetic process"/>
    <property type="evidence" value="ECO:0007669"/>
    <property type="project" value="UniProtKB-UniRule"/>
</dbReference>
<feature type="binding site" evidence="9">
    <location>
        <position position="71"/>
    </location>
    <ligand>
        <name>Mg(2+)</name>
        <dbReference type="ChEBI" id="CHEBI:18420"/>
    </ligand>
</feature>
<feature type="binding site" evidence="9">
    <location>
        <position position="90"/>
    </location>
    <ligand>
        <name>Mg(2+)</name>
        <dbReference type="ChEBI" id="CHEBI:18420"/>
    </ligand>
</feature>
<keyword evidence="5 9" id="KW-0784">Thiamine biosynthesis</keyword>
<keyword evidence="2 9" id="KW-0808">Transferase</keyword>
<gene>
    <name evidence="9" type="primary">thiE</name>
    <name evidence="13" type="ORF">SAMN05421771_3027</name>
</gene>
<evidence type="ECO:0000256" key="3">
    <source>
        <dbReference type="ARBA" id="ARBA00022723"/>
    </source>
</evidence>
<keyword evidence="4 9" id="KW-0460">Magnesium</keyword>
<keyword evidence="14" id="KW-1185">Reference proteome</keyword>
<dbReference type="Gene3D" id="3.20.20.70">
    <property type="entry name" value="Aldolase class I"/>
    <property type="match status" value="1"/>
</dbReference>
<feature type="domain" description="Thiamine phosphate synthase/TenI" evidence="12">
    <location>
        <begin position="25"/>
        <end position="189"/>
    </location>
</feature>
<dbReference type="UniPathway" id="UPA00060">
    <property type="reaction ID" value="UER00141"/>
</dbReference>
<feature type="binding site" evidence="9">
    <location>
        <position position="109"/>
    </location>
    <ligand>
        <name>4-amino-2-methyl-5-(diphosphooxymethyl)pyrimidine</name>
        <dbReference type="ChEBI" id="CHEBI:57841"/>
    </ligand>
</feature>
<dbReference type="InterPro" id="IPR013785">
    <property type="entry name" value="Aldolase_TIM"/>
</dbReference>
<dbReference type="RefSeq" id="WP_089840177.1">
    <property type="nucleotide sequence ID" value="NZ_FOZL01000001.1"/>
</dbReference>
<comment type="pathway">
    <text evidence="1 9 11">Cofactor biosynthesis; thiamine diphosphate biosynthesis; thiamine phosphate from 4-amino-2-methyl-5-diphosphomethylpyrimidine and 4-methyl-5-(2-phosphoethyl)-thiazole: step 1/1.</text>
</comment>
<protein>
    <recommendedName>
        <fullName evidence="9">Thiamine-phosphate synthase</fullName>
        <shortName evidence="9">TP synthase</shortName>
        <shortName evidence="9">TPS</shortName>
        <ecNumber evidence="9">2.5.1.3</ecNumber>
    </recommendedName>
    <alternativeName>
        <fullName evidence="9">Thiamine-phosphate pyrophosphorylase</fullName>
        <shortName evidence="9">TMP pyrophosphorylase</shortName>
        <shortName evidence="9">TMP-PPase</shortName>
    </alternativeName>
</protein>
<dbReference type="InterPro" id="IPR034291">
    <property type="entry name" value="TMP_synthase"/>
</dbReference>
<dbReference type="STRING" id="474950.SAMN05421771_3027"/>
<dbReference type="AlphaFoldDB" id="A0A1I6MMU3"/>
<feature type="binding site" evidence="9">
    <location>
        <begin position="38"/>
        <end position="42"/>
    </location>
    <ligand>
        <name>4-amino-2-methyl-5-(diphosphooxymethyl)pyrimidine</name>
        <dbReference type="ChEBI" id="CHEBI:57841"/>
    </ligand>
</feature>
<evidence type="ECO:0000256" key="9">
    <source>
        <dbReference type="HAMAP-Rule" id="MF_00097"/>
    </source>
</evidence>
<dbReference type="PANTHER" id="PTHR20857:SF15">
    <property type="entry name" value="THIAMINE-PHOSPHATE SYNTHASE"/>
    <property type="match status" value="1"/>
</dbReference>
<dbReference type="GO" id="GO:0005737">
    <property type="term" value="C:cytoplasm"/>
    <property type="evidence" value="ECO:0007669"/>
    <property type="project" value="TreeGrafter"/>
</dbReference>
<dbReference type="PANTHER" id="PTHR20857">
    <property type="entry name" value="THIAMINE-PHOSPHATE PYROPHOSPHORYLASE"/>
    <property type="match status" value="1"/>
</dbReference>
<evidence type="ECO:0000313" key="13">
    <source>
        <dbReference type="EMBL" id="SFS17013.1"/>
    </source>
</evidence>
<accession>A0A1I6MMU3</accession>
<evidence type="ECO:0000256" key="7">
    <source>
        <dbReference type="ARBA" id="ARBA00047851"/>
    </source>
</evidence>
<feature type="binding site" evidence="9">
    <location>
        <position position="70"/>
    </location>
    <ligand>
        <name>4-amino-2-methyl-5-(diphosphooxymethyl)pyrimidine</name>
        <dbReference type="ChEBI" id="CHEBI:57841"/>
    </ligand>
</feature>
<feature type="binding site" evidence="9">
    <location>
        <begin position="135"/>
        <end position="137"/>
    </location>
    <ligand>
        <name>2-[(2R,5Z)-2-carboxy-4-methylthiazol-5(2H)-ylidene]ethyl phosphate</name>
        <dbReference type="ChEBI" id="CHEBI:62899"/>
    </ligand>
</feature>
<evidence type="ECO:0000256" key="4">
    <source>
        <dbReference type="ARBA" id="ARBA00022842"/>
    </source>
</evidence>
<feature type="binding site" evidence="9">
    <location>
        <position position="138"/>
    </location>
    <ligand>
        <name>4-amino-2-methyl-5-(diphosphooxymethyl)pyrimidine</name>
        <dbReference type="ChEBI" id="CHEBI:57841"/>
    </ligand>
</feature>
<dbReference type="NCBIfam" id="TIGR00693">
    <property type="entry name" value="thiE"/>
    <property type="match status" value="1"/>
</dbReference>
<comment type="similarity">
    <text evidence="9 10">Belongs to the thiamine-phosphate synthase family.</text>
</comment>
<reference evidence="13 14" key="1">
    <citation type="submission" date="2016-10" db="EMBL/GenBank/DDBJ databases">
        <authorList>
            <person name="de Groot N.N."/>
        </authorList>
    </citation>
    <scope>NUCLEOTIDE SEQUENCE [LARGE SCALE GENOMIC DNA]</scope>
    <source>
        <strain evidence="13 14">DSM 21001</strain>
    </source>
</reference>
<dbReference type="Proteomes" id="UP000199024">
    <property type="component" value="Unassembled WGS sequence"/>
</dbReference>
<comment type="function">
    <text evidence="9">Condenses 4-methyl-5-(beta-hydroxyethyl)thiazole monophosphate (THZ-P) and 2-methyl-4-amino-5-hydroxymethyl pyrimidine pyrophosphate (HMP-PP) to form thiamine monophosphate (TMP).</text>
</comment>
<feature type="binding site" evidence="9">
    <location>
        <position position="166"/>
    </location>
    <ligand>
        <name>2-[(2R,5Z)-2-carboxy-4-methylthiazol-5(2H)-ylidene]ethyl phosphate</name>
        <dbReference type="ChEBI" id="CHEBI:62899"/>
    </ligand>
</feature>
<feature type="binding site" evidence="9">
    <location>
        <begin position="186"/>
        <end position="187"/>
    </location>
    <ligand>
        <name>2-[(2R,5Z)-2-carboxy-4-methylthiazol-5(2H)-ylidene]ethyl phosphate</name>
        <dbReference type="ChEBI" id="CHEBI:62899"/>
    </ligand>
</feature>
<comment type="cofactor">
    <cofactor evidence="9">
        <name>Mg(2+)</name>
        <dbReference type="ChEBI" id="CHEBI:18420"/>
    </cofactor>
    <text evidence="9">Binds 1 Mg(2+) ion per subunit.</text>
</comment>
<comment type="catalytic activity">
    <reaction evidence="8 9 10">
        <text>2-[(2R,5Z)-2-carboxy-4-methylthiazol-5(2H)-ylidene]ethyl phosphate + 4-amino-2-methyl-5-(diphosphooxymethyl)pyrimidine + 2 H(+) = thiamine phosphate + CO2 + diphosphate</text>
        <dbReference type="Rhea" id="RHEA:47844"/>
        <dbReference type="ChEBI" id="CHEBI:15378"/>
        <dbReference type="ChEBI" id="CHEBI:16526"/>
        <dbReference type="ChEBI" id="CHEBI:33019"/>
        <dbReference type="ChEBI" id="CHEBI:37575"/>
        <dbReference type="ChEBI" id="CHEBI:57841"/>
        <dbReference type="ChEBI" id="CHEBI:62899"/>
        <dbReference type="EC" id="2.5.1.3"/>
    </reaction>
</comment>
<proteinExistence type="inferred from homology"/>
<dbReference type="OrthoDB" id="9812206at2"/>
<dbReference type="GO" id="GO:0000287">
    <property type="term" value="F:magnesium ion binding"/>
    <property type="evidence" value="ECO:0007669"/>
    <property type="project" value="UniProtKB-UniRule"/>
</dbReference>
<comment type="catalytic activity">
    <reaction evidence="6 9 10">
        <text>4-methyl-5-(2-phosphooxyethyl)-thiazole + 4-amino-2-methyl-5-(diphosphooxymethyl)pyrimidine + H(+) = thiamine phosphate + diphosphate</text>
        <dbReference type="Rhea" id="RHEA:22328"/>
        <dbReference type="ChEBI" id="CHEBI:15378"/>
        <dbReference type="ChEBI" id="CHEBI:33019"/>
        <dbReference type="ChEBI" id="CHEBI:37575"/>
        <dbReference type="ChEBI" id="CHEBI:57841"/>
        <dbReference type="ChEBI" id="CHEBI:58296"/>
        <dbReference type="EC" id="2.5.1.3"/>
    </reaction>
</comment>
<keyword evidence="3 9" id="KW-0479">Metal-binding</keyword>
<organism evidence="13 14">
    <name type="scientific">Granulicella pectinivorans</name>
    <dbReference type="NCBI Taxonomy" id="474950"/>
    <lineage>
        <taxon>Bacteria</taxon>
        <taxon>Pseudomonadati</taxon>
        <taxon>Acidobacteriota</taxon>
        <taxon>Terriglobia</taxon>
        <taxon>Terriglobales</taxon>
        <taxon>Acidobacteriaceae</taxon>
        <taxon>Granulicella</taxon>
    </lineage>
</organism>
<dbReference type="InterPro" id="IPR036206">
    <property type="entry name" value="ThiamineP_synth_sf"/>
</dbReference>
<sequence>MIISRLYAIVDVDVLRAHGCRVRSFGEEMRRAGVGLVQYRNKNGTPEDMLRDAAILREVFAGTGATLLMNDRADLAALAGWDGVHVGQGDLAPADARMVAGAGSIVGISTHVAAEIEAASASCADYVAIGPVFATGTKLDASPVVGLEGVRRARMLTRKPLVAIGGITRANARSVIDAGADAVAVISGLIVKGECPGRIAEEFLELLR</sequence>
<dbReference type="SUPFAM" id="SSF51391">
    <property type="entry name" value="Thiamin phosphate synthase"/>
    <property type="match status" value="1"/>
</dbReference>
<evidence type="ECO:0000259" key="12">
    <source>
        <dbReference type="Pfam" id="PF02581"/>
    </source>
</evidence>
<evidence type="ECO:0000256" key="11">
    <source>
        <dbReference type="RuleBase" id="RU004253"/>
    </source>
</evidence>
<dbReference type="GO" id="GO:0004789">
    <property type="term" value="F:thiamine-phosphate diphosphorylase activity"/>
    <property type="evidence" value="ECO:0007669"/>
    <property type="project" value="UniProtKB-UniRule"/>
</dbReference>
<evidence type="ECO:0000256" key="8">
    <source>
        <dbReference type="ARBA" id="ARBA00047883"/>
    </source>
</evidence>
<evidence type="ECO:0000256" key="10">
    <source>
        <dbReference type="RuleBase" id="RU003826"/>
    </source>
</evidence>
<dbReference type="CDD" id="cd00564">
    <property type="entry name" value="TMP_TenI"/>
    <property type="match status" value="1"/>
</dbReference>
<dbReference type="EC" id="2.5.1.3" evidence="9"/>
<evidence type="ECO:0000256" key="5">
    <source>
        <dbReference type="ARBA" id="ARBA00022977"/>
    </source>
</evidence>
<dbReference type="HAMAP" id="MF_00097">
    <property type="entry name" value="TMP_synthase"/>
    <property type="match status" value="1"/>
</dbReference>
<evidence type="ECO:0000256" key="1">
    <source>
        <dbReference type="ARBA" id="ARBA00005165"/>
    </source>
</evidence>
<evidence type="ECO:0000256" key="6">
    <source>
        <dbReference type="ARBA" id="ARBA00047334"/>
    </source>
</evidence>
<dbReference type="GO" id="GO:0009228">
    <property type="term" value="P:thiamine biosynthetic process"/>
    <property type="evidence" value="ECO:0007669"/>
    <property type="project" value="UniProtKB-KW"/>
</dbReference>
<dbReference type="InterPro" id="IPR022998">
    <property type="entry name" value="ThiamineP_synth_TenI"/>
</dbReference>
<dbReference type="EMBL" id="FOZL01000001">
    <property type="protein sequence ID" value="SFS17013.1"/>
    <property type="molecule type" value="Genomic_DNA"/>
</dbReference>
<dbReference type="Pfam" id="PF02581">
    <property type="entry name" value="TMP-TENI"/>
    <property type="match status" value="1"/>
</dbReference>
<evidence type="ECO:0000313" key="14">
    <source>
        <dbReference type="Proteomes" id="UP000199024"/>
    </source>
</evidence>
<name>A0A1I6MMU3_9BACT</name>
<evidence type="ECO:0000256" key="2">
    <source>
        <dbReference type="ARBA" id="ARBA00022679"/>
    </source>
</evidence>
<comment type="catalytic activity">
    <reaction evidence="7 9 10">
        <text>2-(2-carboxy-4-methylthiazol-5-yl)ethyl phosphate + 4-amino-2-methyl-5-(diphosphooxymethyl)pyrimidine + 2 H(+) = thiamine phosphate + CO2 + diphosphate</text>
        <dbReference type="Rhea" id="RHEA:47848"/>
        <dbReference type="ChEBI" id="CHEBI:15378"/>
        <dbReference type="ChEBI" id="CHEBI:16526"/>
        <dbReference type="ChEBI" id="CHEBI:33019"/>
        <dbReference type="ChEBI" id="CHEBI:37575"/>
        <dbReference type="ChEBI" id="CHEBI:57841"/>
        <dbReference type="ChEBI" id="CHEBI:62890"/>
        <dbReference type="EC" id="2.5.1.3"/>
    </reaction>
</comment>